<reference evidence="3" key="1">
    <citation type="submission" date="2017-02" db="EMBL/GenBank/DDBJ databases">
        <authorList>
            <person name="Varghese N."/>
            <person name="Submissions S."/>
        </authorList>
    </citation>
    <scope>NUCLEOTIDE SEQUENCE [LARGE SCALE GENOMIC DNA]</scope>
    <source>
        <strain evidence="3">DSM 19608</strain>
    </source>
</reference>
<sequence length="290" mass="32578">MKISRFLIGLLSIVTLSSQAEPLYWQVEKDNLTLMVIGSIHVGIPDMYPLPTPIYEALEKSHGLIIEANTQDSPNILPPKNTFTSEQVLTLSQKKQLATIAEQLSQSTDTLLQLPPWNSALLLQFLQFQQLGYSAYKGVDAHLIRKANQAEVPLISLESMQYQLDLFTNLPNDGQEMLVALLDEWESNQTMTDCLIESWQKGDQEKLATIMQHSGMSEGMREAFITQRNREWAQKLSTPAFYSNPKGYYVVVVGSLHLVGNNNVLDLLKKQGFAITQLNHSQQATCSLQP</sequence>
<dbReference type="RefSeq" id="WP_238843270.1">
    <property type="nucleotide sequence ID" value="NZ_FUXB01000004.1"/>
</dbReference>
<dbReference type="Proteomes" id="UP000190834">
    <property type="component" value="Unassembled WGS sequence"/>
</dbReference>
<keyword evidence="3" id="KW-1185">Reference proteome</keyword>
<dbReference type="Pfam" id="PF01963">
    <property type="entry name" value="TraB_PrgY_gumN"/>
    <property type="match status" value="1"/>
</dbReference>
<feature type="signal peptide" evidence="1">
    <location>
        <begin position="1"/>
        <end position="20"/>
    </location>
</feature>
<dbReference type="EMBL" id="FUXB01000004">
    <property type="protein sequence ID" value="SJZ68088.1"/>
    <property type="molecule type" value="Genomic_DNA"/>
</dbReference>
<dbReference type="PANTHER" id="PTHR40590">
    <property type="entry name" value="CYTOPLASMIC PROTEIN-RELATED"/>
    <property type="match status" value="1"/>
</dbReference>
<organism evidence="2 3">
    <name type="scientific">Vibrio cincinnatiensis DSM 19608</name>
    <dbReference type="NCBI Taxonomy" id="1123491"/>
    <lineage>
        <taxon>Bacteria</taxon>
        <taxon>Pseudomonadati</taxon>
        <taxon>Pseudomonadota</taxon>
        <taxon>Gammaproteobacteria</taxon>
        <taxon>Vibrionales</taxon>
        <taxon>Vibrionaceae</taxon>
        <taxon>Vibrio</taxon>
    </lineage>
</organism>
<dbReference type="InterPro" id="IPR047111">
    <property type="entry name" value="YbaP-like"/>
</dbReference>
<keyword evidence="1" id="KW-0732">Signal</keyword>
<dbReference type="AlphaFoldDB" id="A0A1T4MMZ5"/>
<dbReference type="InterPro" id="IPR002816">
    <property type="entry name" value="TraB/PrgY/GumN_fam"/>
</dbReference>
<feature type="chain" id="PRO_5010521941" description="TraB family protein" evidence="1">
    <location>
        <begin position="21"/>
        <end position="290"/>
    </location>
</feature>
<name>A0A1T4MMZ5_VIBCI</name>
<evidence type="ECO:0008006" key="4">
    <source>
        <dbReference type="Google" id="ProtNLM"/>
    </source>
</evidence>
<accession>A0A1T4MMZ5</accession>
<dbReference type="PANTHER" id="PTHR40590:SF1">
    <property type="entry name" value="CYTOPLASMIC PROTEIN"/>
    <property type="match status" value="1"/>
</dbReference>
<evidence type="ECO:0000313" key="2">
    <source>
        <dbReference type="EMBL" id="SJZ68088.1"/>
    </source>
</evidence>
<dbReference type="GeneID" id="70582971"/>
<dbReference type="CDD" id="cd14789">
    <property type="entry name" value="Tiki"/>
    <property type="match status" value="1"/>
</dbReference>
<evidence type="ECO:0000313" key="3">
    <source>
        <dbReference type="Proteomes" id="UP000190834"/>
    </source>
</evidence>
<protein>
    <recommendedName>
        <fullName evidence="4">TraB family protein</fullName>
    </recommendedName>
</protein>
<proteinExistence type="predicted"/>
<evidence type="ECO:0000256" key="1">
    <source>
        <dbReference type="SAM" id="SignalP"/>
    </source>
</evidence>
<gene>
    <name evidence="2" type="ORF">SAMN02745782_01062</name>
</gene>